<protein>
    <submittedName>
        <fullName evidence="4">Predicted DNA-binding transcriptional regulator YafY, contains an HTH and WYL domains</fullName>
    </submittedName>
</protein>
<organism evidence="4 5">
    <name type="scientific">Alkaliphilus peptidifermentans DSM 18978</name>
    <dbReference type="NCBI Taxonomy" id="1120976"/>
    <lineage>
        <taxon>Bacteria</taxon>
        <taxon>Bacillati</taxon>
        <taxon>Bacillota</taxon>
        <taxon>Clostridia</taxon>
        <taxon>Peptostreptococcales</taxon>
        <taxon>Natronincolaceae</taxon>
        <taxon>Alkaliphilus</taxon>
    </lineage>
</organism>
<keyword evidence="2" id="KW-0804">Transcription</keyword>
<dbReference type="STRING" id="1120976.SAMN03080606_02443"/>
<dbReference type="GO" id="GO:0003677">
    <property type="term" value="F:DNA binding"/>
    <property type="evidence" value="ECO:0007669"/>
    <property type="project" value="UniProtKB-KW"/>
</dbReference>
<sequence length="300" mass="34501">MAENRLFQMVYLLLEKGSITAPQLANYFEVSVRTIYRDIDILSAAGIPVYTTPGKGGGISLQENFVLNKSLISEAEQEQILMALQGIRIVDVENTNGLLAKLSSVFQKKNVNWIEVDFSDWVKKEANESVFNTLKSAIFQNKKISFLYFSGKGESINRLVEPLKLVFKSKDWFLYGYCCLREKNRLFKLTRIKELELTSENFTRFVPPQIFEGVEKISEKTIPVTLAFDKEMSFRVYDEFSDGVTCNDDDSFLVKTHLPHNEGLFSYLFSFGDKVEVISPQSIRDELQIRLKKIQDKYIT</sequence>
<dbReference type="PROSITE" id="PS52050">
    <property type="entry name" value="WYL"/>
    <property type="match status" value="1"/>
</dbReference>
<dbReference type="AlphaFoldDB" id="A0A1G5ILH7"/>
<dbReference type="PROSITE" id="PS51000">
    <property type="entry name" value="HTH_DEOR_2"/>
    <property type="match status" value="1"/>
</dbReference>
<dbReference type="Pfam" id="PF13280">
    <property type="entry name" value="WYL"/>
    <property type="match status" value="1"/>
</dbReference>
<feature type="domain" description="HTH deoR-type" evidence="3">
    <location>
        <begin position="2"/>
        <end position="60"/>
    </location>
</feature>
<accession>A0A1G5ILH7</accession>
<dbReference type="Proteomes" id="UP000198636">
    <property type="component" value="Unassembled WGS sequence"/>
</dbReference>
<dbReference type="InterPro" id="IPR013196">
    <property type="entry name" value="HTH_11"/>
</dbReference>
<dbReference type="PANTHER" id="PTHR34580:SF1">
    <property type="entry name" value="PROTEIN PAFC"/>
    <property type="match status" value="1"/>
</dbReference>
<reference evidence="4 5" key="1">
    <citation type="submission" date="2016-10" db="EMBL/GenBank/DDBJ databases">
        <authorList>
            <person name="de Groot N.N."/>
        </authorList>
    </citation>
    <scope>NUCLEOTIDE SEQUENCE [LARGE SCALE GENOMIC DNA]</scope>
    <source>
        <strain evidence="4 5">DSM 18978</strain>
    </source>
</reference>
<dbReference type="RefSeq" id="WP_091543754.1">
    <property type="nucleotide sequence ID" value="NZ_FMUS01000015.1"/>
</dbReference>
<proteinExistence type="predicted"/>
<dbReference type="OrthoDB" id="9815009at2"/>
<dbReference type="InterPro" id="IPR026881">
    <property type="entry name" value="WYL_dom"/>
</dbReference>
<evidence type="ECO:0000256" key="2">
    <source>
        <dbReference type="ARBA" id="ARBA00023163"/>
    </source>
</evidence>
<dbReference type="InterPro" id="IPR036390">
    <property type="entry name" value="WH_DNA-bd_sf"/>
</dbReference>
<name>A0A1G5ILH7_9FIRM</name>
<dbReference type="Gene3D" id="1.10.10.10">
    <property type="entry name" value="Winged helix-like DNA-binding domain superfamily/Winged helix DNA-binding domain"/>
    <property type="match status" value="1"/>
</dbReference>
<keyword evidence="1" id="KW-0805">Transcription regulation</keyword>
<keyword evidence="4" id="KW-0238">DNA-binding</keyword>
<dbReference type="GO" id="GO:0003700">
    <property type="term" value="F:DNA-binding transcription factor activity"/>
    <property type="evidence" value="ECO:0007669"/>
    <property type="project" value="InterPro"/>
</dbReference>
<dbReference type="Pfam" id="PF08279">
    <property type="entry name" value="HTH_11"/>
    <property type="match status" value="1"/>
</dbReference>
<gene>
    <name evidence="4" type="ORF">SAMN03080606_02443</name>
</gene>
<dbReference type="EMBL" id="FMUS01000015">
    <property type="protein sequence ID" value="SCY76873.1"/>
    <property type="molecule type" value="Genomic_DNA"/>
</dbReference>
<dbReference type="InterPro" id="IPR036388">
    <property type="entry name" value="WH-like_DNA-bd_sf"/>
</dbReference>
<dbReference type="PANTHER" id="PTHR34580">
    <property type="match status" value="1"/>
</dbReference>
<dbReference type="PIRSF" id="PIRSF016838">
    <property type="entry name" value="PafC"/>
    <property type="match status" value="1"/>
</dbReference>
<evidence type="ECO:0000259" key="3">
    <source>
        <dbReference type="PROSITE" id="PS51000"/>
    </source>
</evidence>
<evidence type="ECO:0000313" key="4">
    <source>
        <dbReference type="EMBL" id="SCY76873.1"/>
    </source>
</evidence>
<dbReference type="InterPro" id="IPR001034">
    <property type="entry name" value="DeoR_HTH"/>
</dbReference>
<dbReference type="InterPro" id="IPR057727">
    <property type="entry name" value="WCX_dom"/>
</dbReference>
<dbReference type="SUPFAM" id="SSF46785">
    <property type="entry name" value="Winged helix' DNA-binding domain"/>
    <property type="match status" value="1"/>
</dbReference>
<evidence type="ECO:0000313" key="5">
    <source>
        <dbReference type="Proteomes" id="UP000198636"/>
    </source>
</evidence>
<dbReference type="InterPro" id="IPR028349">
    <property type="entry name" value="PafC-like"/>
</dbReference>
<dbReference type="InterPro" id="IPR051534">
    <property type="entry name" value="CBASS_pafABC_assoc_protein"/>
</dbReference>
<keyword evidence="5" id="KW-1185">Reference proteome</keyword>
<evidence type="ECO:0000256" key="1">
    <source>
        <dbReference type="ARBA" id="ARBA00023015"/>
    </source>
</evidence>
<dbReference type="Pfam" id="PF25583">
    <property type="entry name" value="WCX"/>
    <property type="match status" value="1"/>
</dbReference>